<name>A0A1X6PHG9_PORUM</name>
<dbReference type="Proteomes" id="UP000218209">
    <property type="component" value="Unassembled WGS sequence"/>
</dbReference>
<proteinExistence type="predicted"/>
<protein>
    <submittedName>
        <fullName evidence="2">Uncharacterized protein</fullName>
    </submittedName>
</protein>
<evidence type="ECO:0000313" key="3">
    <source>
        <dbReference type="Proteomes" id="UP000218209"/>
    </source>
</evidence>
<evidence type="ECO:0000256" key="1">
    <source>
        <dbReference type="SAM" id="MobiDB-lite"/>
    </source>
</evidence>
<dbReference type="AlphaFoldDB" id="A0A1X6PHG9"/>
<keyword evidence="3" id="KW-1185">Reference proteome</keyword>
<organism evidence="2 3">
    <name type="scientific">Porphyra umbilicalis</name>
    <name type="common">Purple laver</name>
    <name type="synonym">Red alga</name>
    <dbReference type="NCBI Taxonomy" id="2786"/>
    <lineage>
        <taxon>Eukaryota</taxon>
        <taxon>Rhodophyta</taxon>
        <taxon>Bangiophyceae</taxon>
        <taxon>Bangiales</taxon>
        <taxon>Bangiaceae</taxon>
        <taxon>Porphyra</taxon>
    </lineage>
</organism>
<dbReference type="EMBL" id="KV918780">
    <property type="protein sequence ID" value="OSX80176.1"/>
    <property type="molecule type" value="Genomic_DNA"/>
</dbReference>
<evidence type="ECO:0000313" key="2">
    <source>
        <dbReference type="EMBL" id="OSX80176.1"/>
    </source>
</evidence>
<reference evidence="2 3" key="1">
    <citation type="submission" date="2017-03" db="EMBL/GenBank/DDBJ databases">
        <title>WGS assembly of Porphyra umbilicalis.</title>
        <authorList>
            <person name="Brawley S.H."/>
            <person name="Blouin N.A."/>
            <person name="Ficko-Blean E."/>
            <person name="Wheeler G.L."/>
            <person name="Lohr M."/>
            <person name="Goodson H.V."/>
            <person name="Jenkins J.W."/>
            <person name="Blaby-Haas C.E."/>
            <person name="Helliwell K.E."/>
            <person name="Chan C."/>
            <person name="Marriage T."/>
            <person name="Bhattacharya D."/>
            <person name="Klein A.S."/>
            <person name="Badis Y."/>
            <person name="Brodie J."/>
            <person name="Cao Y."/>
            <person name="Collen J."/>
            <person name="Dittami S.M."/>
            <person name="Gachon C.M."/>
            <person name="Green B.R."/>
            <person name="Karpowicz S."/>
            <person name="Kim J.W."/>
            <person name="Kudahl U."/>
            <person name="Lin S."/>
            <person name="Michel G."/>
            <person name="Mittag M."/>
            <person name="Olson B.J."/>
            <person name="Pangilinan J."/>
            <person name="Peng Y."/>
            <person name="Qiu H."/>
            <person name="Shu S."/>
            <person name="Singer J.T."/>
            <person name="Smith A.G."/>
            <person name="Sprecher B.N."/>
            <person name="Wagner V."/>
            <person name="Wang W."/>
            <person name="Wang Z.-Y."/>
            <person name="Yan J."/>
            <person name="Yarish C."/>
            <person name="Zoeuner-Riek S."/>
            <person name="Zhuang Y."/>
            <person name="Zou Y."/>
            <person name="Lindquist E.A."/>
            <person name="Grimwood J."/>
            <person name="Barry K."/>
            <person name="Rokhsar D.S."/>
            <person name="Schmutz J."/>
            <person name="Stiller J.W."/>
            <person name="Grossman A.R."/>
            <person name="Prochnik S.E."/>
        </authorList>
    </citation>
    <scope>NUCLEOTIDE SEQUENCE [LARGE SCALE GENOMIC DNA]</scope>
    <source>
        <strain evidence="2">4086291</strain>
    </source>
</reference>
<sequence length="44" mass="4673">MCARRHDCRRPRNGEGGGTAVPAAAQRSPPLTWGERGTGGRLGR</sequence>
<feature type="region of interest" description="Disordered" evidence="1">
    <location>
        <begin position="1"/>
        <end position="44"/>
    </location>
</feature>
<accession>A0A1X6PHG9</accession>
<feature type="compositionally biased region" description="Basic residues" evidence="1">
    <location>
        <begin position="1"/>
        <end position="11"/>
    </location>
</feature>
<gene>
    <name evidence="2" type="ORF">BU14_0058s0086</name>
</gene>